<evidence type="ECO:0000313" key="3">
    <source>
        <dbReference type="Proteomes" id="UP001597475"/>
    </source>
</evidence>
<keyword evidence="3" id="KW-1185">Reference proteome</keyword>
<accession>A0ABW5P2U5</accession>
<evidence type="ECO:0000313" key="2">
    <source>
        <dbReference type="EMBL" id="MFD2609626.1"/>
    </source>
</evidence>
<feature type="transmembrane region" description="Helical" evidence="1">
    <location>
        <begin position="54"/>
        <end position="72"/>
    </location>
</feature>
<keyword evidence="1" id="KW-1133">Transmembrane helix</keyword>
<dbReference type="Proteomes" id="UP001597475">
    <property type="component" value="Unassembled WGS sequence"/>
</dbReference>
<evidence type="ECO:0000256" key="1">
    <source>
        <dbReference type="SAM" id="Phobius"/>
    </source>
</evidence>
<dbReference type="RefSeq" id="WP_386845157.1">
    <property type="nucleotide sequence ID" value="NZ_JBHUMK010000040.1"/>
</dbReference>
<feature type="transmembrane region" description="Helical" evidence="1">
    <location>
        <begin position="196"/>
        <end position="223"/>
    </location>
</feature>
<evidence type="ECO:0008006" key="4">
    <source>
        <dbReference type="Google" id="ProtNLM"/>
    </source>
</evidence>
<feature type="transmembrane region" description="Helical" evidence="1">
    <location>
        <begin position="235"/>
        <end position="256"/>
    </location>
</feature>
<name>A0ABW5P2U5_9DEIO</name>
<organism evidence="2 3">
    <name type="scientific">Deinococcus taklimakanensis</name>
    <dbReference type="NCBI Taxonomy" id="536443"/>
    <lineage>
        <taxon>Bacteria</taxon>
        <taxon>Thermotogati</taxon>
        <taxon>Deinococcota</taxon>
        <taxon>Deinococci</taxon>
        <taxon>Deinococcales</taxon>
        <taxon>Deinococcaceae</taxon>
        <taxon>Deinococcus</taxon>
    </lineage>
</organism>
<keyword evidence="1" id="KW-0472">Membrane</keyword>
<protein>
    <recommendedName>
        <fullName evidence="4">DUF2975 domain-containing protein</fullName>
    </recommendedName>
</protein>
<comment type="caution">
    <text evidence="2">The sequence shown here is derived from an EMBL/GenBank/DDBJ whole genome shotgun (WGS) entry which is preliminary data.</text>
</comment>
<dbReference type="EMBL" id="JBHUMK010000040">
    <property type="protein sequence ID" value="MFD2609626.1"/>
    <property type="molecule type" value="Genomic_DNA"/>
</dbReference>
<feature type="transmembrane region" description="Helical" evidence="1">
    <location>
        <begin position="143"/>
        <end position="162"/>
    </location>
</feature>
<gene>
    <name evidence="2" type="ORF">ACFSR9_09280</name>
</gene>
<sequence length="272" mass="28860">MTLAPTPTPRPELQRRTQTLQGLLGQMAALNVAGLILTILAAAGLLSFISSADLGGPVVWLWLLPTAVYLSFLRAAQRAVGSAGEYARTRVAPPTLLDDTNRMAAWLRALQILAVLGALLSMAVNFAVPGVSEELRPADGPRTVIYAAIPTLISLVLAWLMYEAFRRFFVAVRDHAAGQGTAVLPAARSASGWMMFLYIVQWIAVAFLLMGAVAVLVITLAGGGALLPSIGPLEWLVGLATAAFLVWAISLGVRFYGYASRFATEVGEALTP</sequence>
<reference evidence="3" key="1">
    <citation type="journal article" date="2019" name="Int. J. Syst. Evol. Microbiol.">
        <title>The Global Catalogue of Microorganisms (GCM) 10K type strain sequencing project: providing services to taxonomists for standard genome sequencing and annotation.</title>
        <authorList>
            <consortium name="The Broad Institute Genomics Platform"/>
            <consortium name="The Broad Institute Genome Sequencing Center for Infectious Disease"/>
            <person name="Wu L."/>
            <person name="Ma J."/>
        </authorList>
    </citation>
    <scope>NUCLEOTIDE SEQUENCE [LARGE SCALE GENOMIC DNA]</scope>
    <source>
        <strain evidence="3">KCTC 33842</strain>
    </source>
</reference>
<feature type="transmembrane region" description="Helical" evidence="1">
    <location>
        <begin position="23"/>
        <end position="48"/>
    </location>
</feature>
<feature type="transmembrane region" description="Helical" evidence="1">
    <location>
        <begin position="112"/>
        <end position="131"/>
    </location>
</feature>
<keyword evidence="1" id="KW-0812">Transmembrane</keyword>
<proteinExistence type="predicted"/>